<protein>
    <submittedName>
        <fullName evidence="2">Uncharacterized protein</fullName>
    </submittedName>
</protein>
<reference evidence="2 3" key="1">
    <citation type="submission" date="2023-03" db="EMBL/GenBank/DDBJ databases">
        <title>WGS of Gossypium arboreum.</title>
        <authorList>
            <person name="Yu D."/>
        </authorList>
    </citation>
    <scope>NUCLEOTIDE SEQUENCE [LARGE SCALE GENOMIC DNA]</scope>
    <source>
        <tissue evidence="2">Leaf</tissue>
    </source>
</reference>
<evidence type="ECO:0000313" key="2">
    <source>
        <dbReference type="EMBL" id="KAK5825118.1"/>
    </source>
</evidence>
<proteinExistence type="predicted"/>
<evidence type="ECO:0000313" key="3">
    <source>
        <dbReference type="Proteomes" id="UP001358586"/>
    </source>
</evidence>
<accession>A0ABR0PL92</accession>
<feature type="compositionally biased region" description="Low complexity" evidence="1">
    <location>
        <begin position="37"/>
        <end position="54"/>
    </location>
</feature>
<comment type="caution">
    <text evidence="2">The sequence shown here is derived from an EMBL/GenBank/DDBJ whole genome shotgun (WGS) entry which is preliminary data.</text>
</comment>
<gene>
    <name evidence="2" type="ORF">PVK06_019922</name>
</gene>
<evidence type="ECO:0000256" key="1">
    <source>
        <dbReference type="SAM" id="MobiDB-lite"/>
    </source>
</evidence>
<name>A0ABR0PL92_GOSAR</name>
<keyword evidence="3" id="KW-1185">Reference proteome</keyword>
<feature type="region of interest" description="Disordered" evidence="1">
    <location>
        <begin position="27"/>
        <end position="58"/>
    </location>
</feature>
<dbReference type="Proteomes" id="UP001358586">
    <property type="component" value="Chromosome 6"/>
</dbReference>
<sequence length="153" mass="16029">MAGSTILSRLSSSRLKALPVKLKSSKPVLPTISPLKSSSQSQFSSASSSSSSSSVKRISGIPSGAELLNLNDAFAQCGCFGSPQIISCYRISELGFDSSRYLYAFITAPVVSVCLKCKVIVKVYVPCSTSASLVISVNDLRSMSLDGKFAVSG</sequence>
<organism evidence="2 3">
    <name type="scientific">Gossypium arboreum</name>
    <name type="common">Tree cotton</name>
    <name type="synonym">Gossypium nanking</name>
    <dbReference type="NCBI Taxonomy" id="29729"/>
    <lineage>
        <taxon>Eukaryota</taxon>
        <taxon>Viridiplantae</taxon>
        <taxon>Streptophyta</taxon>
        <taxon>Embryophyta</taxon>
        <taxon>Tracheophyta</taxon>
        <taxon>Spermatophyta</taxon>
        <taxon>Magnoliopsida</taxon>
        <taxon>eudicotyledons</taxon>
        <taxon>Gunneridae</taxon>
        <taxon>Pentapetalae</taxon>
        <taxon>rosids</taxon>
        <taxon>malvids</taxon>
        <taxon>Malvales</taxon>
        <taxon>Malvaceae</taxon>
        <taxon>Malvoideae</taxon>
        <taxon>Gossypium</taxon>
    </lineage>
</organism>
<dbReference type="EMBL" id="JARKNE010000006">
    <property type="protein sequence ID" value="KAK5825118.1"/>
    <property type="molecule type" value="Genomic_DNA"/>
</dbReference>